<evidence type="ECO:0000313" key="2">
    <source>
        <dbReference type="EMBL" id="OAA34796.1"/>
    </source>
</evidence>
<keyword evidence="3" id="KW-1185">Reference proteome</keyword>
<dbReference type="Proteomes" id="UP000243498">
    <property type="component" value="Unassembled WGS sequence"/>
</dbReference>
<evidence type="ECO:0000256" key="1">
    <source>
        <dbReference type="SAM" id="MobiDB-lite"/>
    </source>
</evidence>
<evidence type="ECO:0000313" key="3">
    <source>
        <dbReference type="Proteomes" id="UP000243498"/>
    </source>
</evidence>
<comment type="caution">
    <text evidence="2">The sequence shown here is derived from an EMBL/GenBank/DDBJ whole genome shotgun (WGS) entry which is preliminary data.</text>
</comment>
<sequence>MPANVVGSWNNVFRIIFPSDTIPSDPYVEIDVPENLLPILNYILHKLGHRYAQSLPTTREELLNGVKADFIVAVQKLKAPTPSSDCQSKDGGGRSKNRIVANSDQRFESNVSFPMDMGESPHGSRFTVGQDPQIPATKVTPNSNPDYGRLPVVLQQLAQQSNGYNNMERQSGFILGGENLTPLLPMYPDDATQS</sequence>
<dbReference type="EMBL" id="AZHC01000048">
    <property type="protein sequence ID" value="OAA34796.1"/>
    <property type="molecule type" value="Genomic_DNA"/>
</dbReference>
<accession>A0A166WJF7</accession>
<reference evidence="2 3" key="1">
    <citation type="journal article" date="2016" name="Genome Biol. Evol.">
        <title>Divergent and convergent evolution of fungal pathogenicity.</title>
        <authorList>
            <person name="Shang Y."/>
            <person name="Xiao G."/>
            <person name="Zheng P."/>
            <person name="Cen K."/>
            <person name="Zhan S."/>
            <person name="Wang C."/>
        </authorList>
    </citation>
    <scope>NUCLEOTIDE SEQUENCE [LARGE SCALE GENOMIC DNA]</scope>
    <source>
        <strain evidence="2 3">RCEF 4871</strain>
    </source>
</reference>
<gene>
    <name evidence="2" type="ORF">NOR_08308</name>
</gene>
<feature type="region of interest" description="Disordered" evidence="1">
    <location>
        <begin position="80"/>
        <end position="101"/>
    </location>
</feature>
<protein>
    <submittedName>
        <fullName evidence="2">Uncharacterized protein</fullName>
    </submittedName>
</protein>
<dbReference type="AlphaFoldDB" id="A0A166WJF7"/>
<organism evidence="2 3">
    <name type="scientific">Metarhizium rileyi (strain RCEF 4871)</name>
    <name type="common">Nomuraea rileyi</name>
    <dbReference type="NCBI Taxonomy" id="1649241"/>
    <lineage>
        <taxon>Eukaryota</taxon>
        <taxon>Fungi</taxon>
        <taxon>Dikarya</taxon>
        <taxon>Ascomycota</taxon>
        <taxon>Pezizomycotina</taxon>
        <taxon>Sordariomycetes</taxon>
        <taxon>Hypocreomycetidae</taxon>
        <taxon>Hypocreales</taxon>
        <taxon>Clavicipitaceae</taxon>
        <taxon>Metarhizium</taxon>
    </lineage>
</organism>
<name>A0A166WJF7_METRR</name>
<proteinExistence type="predicted"/>